<evidence type="ECO:0000313" key="1">
    <source>
        <dbReference type="EMBL" id="CAG8450311.1"/>
    </source>
</evidence>
<name>A0A9N8YQV5_9GLOM</name>
<comment type="caution">
    <text evidence="1">The sequence shown here is derived from an EMBL/GenBank/DDBJ whole genome shotgun (WGS) entry which is preliminary data.</text>
</comment>
<sequence>MDVYTSELISSDIFTEIVIKDYEPDDFDNYYYPDDNLEIAEGSRTSAETFNSSANTKSSIQVTLDILTIPLESKKKGNKLIID</sequence>
<evidence type="ECO:0000313" key="2">
    <source>
        <dbReference type="Proteomes" id="UP000789405"/>
    </source>
</evidence>
<accession>A0A9N8YQV5</accession>
<dbReference type="Proteomes" id="UP000789405">
    <property type="component" value="Unassembled WGS sequence"/>
</dbReference>
<protein>
    <submittedName>
        <fullName evidence="1">7318_t:CDS:1</fullName>
    </submittedName>
</protein>
<dbReference type="AlphaFoldDB" id="A0A9N8YQV5"/>
<gene>
    <name evidence="1" type="ORF">DERYTH_LOCUS476</name>
</gene>
<proteinExistence type="predicted"/>
<keyword evidence="2" id="KW-1185">Reference proteome</keyword>
<reference evidence="1" key="1">
    <citation type="submission" date="2021-06" db="EMBL/GenBank/DDBJ databases">
        <authorList>
            <person name="Kallberg Y."/>
            <person name="Tangrot J."/>
            <person name="Rosling A."/>
        </authorList>
    </citation>
    <scope>NUCLEOTIDE SEQUENCE</scope>
    <source>
        <strain evidence="1">MA453B</strain>
    </source>
</reference>
<dbReference type="EMBL" id="CAJVPY010000107">
    <property type="protein sequence ID" value="CAG8450311.1"/>
    <property type="molecule type" value="Genomic_DNA"/>
</dbReference>
<organism evidence="1 2">
    <name type="scientific">Dentiscutata erythropus</name>
    <dbReference type="NCBI Taxonomy" id="1348616"/>
    <lineage>
        <taxon>Eukaryota</taxon>
        <taxon>Fungi</taxon>
        <taxon>Fungi incertae sedis</taxon>
        <taxon>Mucoromycota</taxon>
        <taxon>Glomeromycotina</taxon>
        <taxon>Glomeromycetes</taxon>
        <taxon>Diversisporales</taxon>
        <taxon>Gigasporaceae</taxon>
        <taxon>Dentiscutata</taxon>
    </lineage>
</organism>